<feature type="compositionally biased region" description="Basic and acidic residues" evidence="5">
    <location>
        <begin position="917"/>
        <end position="926"/>
    </location>
</feature>
<evidence type="ECO:0000313" key="8">
    <source>
        <dbReference type="WBParaSite" id="maker-uti_cns_0006856-snap-gene-0.2-mRNA-1"/>
    </source>
</evidence>
<dbReference type="Gene3D" id="1.10.238.10">
    <property type="entry name" value="EF-hand"/>
    <property type="match status" value="1"/>
</dbReference>
<proteinExistence type="predicted"/>
<evidence type="ECO:0000256" key="5">
    <source>
        <dbReference type="SAM" id="MobiDB-lite"/>
    </source>
</evidence>
<reference evidence="8" key="1">
    <citation type="submission" date="2016-11" db="UniProtKB">
        <authorList>
            <consortium name="WormBaseParasite"/>
        </authorList>
    </citation>
    <scope>IDENTIFICATION</scope>
</reference>
<evidence type="ECO:0000256" key="1">
    <source>
        <dbReference type="ARBA" id="ARBA00022574"/>
    </source>
</evidence>
<dbReference type="SUPFAM" id="SSF50978">
    <property type="entry name" value="WD40 repeat-like"/>
    <property type="match status" value="2"/>
</dbReference>
<dbReference type="PANTHER" id="PTHR44324:SF3">
    <property type="entry name" value="WD REPEAT-CONTAINING PROTEIN 49-LIKE"/>
    <property type="match status" value="1"/>
</dbReference>
<dbReference type="Pfam" id="PF00400">
    <property type="entry name" value="WD40"/>
    <property type="match status" value="3"/>
</dbReference>
<dbReference type="InterPro" id="IPR015943">
    <property type="entry name" value="WD40/YVTN_repeat-like_dom_sf"/>
</dbReference>
<dbReference type="PANTHER" id="PTHR44324">
    <property type="entry name" value="WD40 REPEAT DOMAIN 95"/>
    <property type="match status" value="1"/>
</dbReference>
<dbReference type="InterPro" id="IPR011992">
    <property type="entry name" value="EF-hand-dom_pair"/>
</dbReference>
<dbReference type="SUPFAM" id="SSF47473">
    <property type="entry name" value="EF-hand"/>
    <property type="match status" value="1"/>
</dbReference>
<evidence type="ECO:0000256" key="4">
    <source>
        <dbReference type="PROSITE-ProRule" id="PRU00221"/>
    </source>
</evidence>
<sequence>VRAGRRSLRVEDFLQLPHLQRVKALFENYRPPSEADSKARGGKKSKKTKRRQGYLNLGEFTATLNRVIGHDRFSGQLERLYYKLDTDNSGSVTWTEFCNYMMLYLHERDRLTNRVDPPFKAEPRLRHVLHNKQEPTARLLLTGSPTRPISVSKTGCIMLWDCLLKLESHLETQNPPVDLATAGSSAGKRLFSEWVIDAVFMDNCHKLVLSTTGRELKFYDIASNVIKEEYILYGMKSVPTVLKFFFRKEAANTDSHLFAGDDGGNLTEFVFKKPMQQLFDIPPDPNHRSQRIWYYEMASHTKCVDAFHHEGLHTEPINELAYLPDNNCTVTCSAAPNNSVVIYELKHRRTLYTFKLRRGAECFDINWTLNLLVTGSHDHLVRFWNPYVTAKHTALLEGHNNAVLSVKIHEKQGCVLSYARDGIIKAWDLKAHVCVQTVTVRIPYSVTDKLPDHMGSPLTLHLGSNTVYLCSSDNILQYRLGKAADPVPGLILTHKAQLCAALYNPTFKQVTTASDDSSMTTWELDTGNKCLAFADAHNKEEVTCLAYDATYRRLFTGSRHGSMKVWNFQTGQVLHELEKTADAEITGMVAAPMQQRILTVGWSREVVCYRDSNPDDTKRAPLEWKGGVWHEDDILSCDFCPPDLLATASYDGAVLVWNADHEKLLLKLREGYHETIEKKMCRAQGLTPPLTRGASDLRSRSRSRSRSRPNSRHRSAYQPPARTPAPVDKLIFLKKRAADRRYRESGFLLTSEAGHIRFWSVHGRRHEMAVFCAAEGGPEAGECVLAMVSNKRDSTLVTGDTAGFVRTWSIANYALFQREQLETNSPHCLQEFRAHNAAIVSVDLAEIEVGEFVVTASVDCTAKLFTISGEAVGTFGQPKPWDIGVRKTWMQAQIDRQKFFEDVVTLGEQEAEEDDERTLADSKNEGVDASTSGDEQDNSTDAENGSLKIRSQTMPAIGDTGVYKKDFERIRLTRTDRRVEYGGASTHRAVAPGSVCTPYTVLKTTEFKSFNLSDNLPQPSWRAHRSNTVVAAVGSDGQKKQPGRHRPADAESGSETDESTDEEPDRTETQRQVRFPPIVEIDNKLMNKKACTSSLYFALRTASNRRKATQKKTSSALFGVFGIVSSARMHLNSQLHSSAQRRHLHGRTSSSSIGLCFVTIAQFTANLQLVIELLVLQIEAKIFPLLMQLLKQRPAPPIAIISGSDISRFGLQSDATLQSENHVNGKPTGAEYGYDGYYHPGQHVAQNVECGVEYFANQAEPAGQRIRVEANEQMPTSDIVVQFAAELLHRQVLLIGIVVTPTPIANGTCEAEITSQVTATVSRVLDFVRQPMLRTGCTTARYLTDGTRMDCDQTVLLLLLPEAPLQRPAVNGTHSVMKSRSATASEVMRMLVVLRMCLLARITRMTSELPNRPSTITRLNSPITTDRNRLLATSAIWPQSENPRVQTIDYSFSSSWCLWWPVSGSSRHFQLSEHGGESGHQAAQHPLTGQTLRTADHVQLAAKQIIAVAQLSQLLRLHFGHGTNDGNEDGLRQGGQLRFRLSSAAEQLRHGECVDEQGAVSTTIEIVQAEFRFYGARPGGSDHQRSCCASWFDEIQMEQLLLVLNCQLVFVVGAVEAAVARLVQRTTVQLVVQGEAPLDDGLGAAASVGSCSTAGESIERMPPRHRRSGAGVVSELDLNSIAPAKQSVTQCLPGAAVVDADAGEIVWLAVGVTGQPTSKPPIHRARVRVRSRFLGNFVHSVGGAAALEEHHRMLIAVVLDVAKASLSRRQHVNELAPRRHLHPADPEHAEHNIGALQLQPAKANTAIPENMQLRSDHPPPVRSDPTPEAGQGDGGNNDAVNSPAEAAATQISQTV</sequence>
<feature type="compositionally biased region" description="Acidic residues" evidence="5">
    <location>
        <begin position="1052"/>
        <end position="1065"/>
    </location>
</feature>
<keyword evidence="1 4" id="KW-0853">WD repeat</keyword>
<dbReference type="Gene3D" id="2.130.10.10">
    <property type="entry name" value="YVTN repeat-like/Quinoprotein amine dehydrogenase"/>
    <property type="match status" value="3"/>
</dbReference>
<feature type="compositionally biased region" description="Basic residues" evidence="5">
    <location>
        <begin position="700"/>
        <end position="715"/>
    </location>
</feature>
<feature type="domain" description="EF-hand" evidence="6">
    <location>
        <begin position="72"/>
        <end position="107"/>
    </location>
</feature>
<accession>A0A1I8HLA3</accession>
<feature type="repeat" description="WD" evidence="4">
    <location>
        <begin position="535"/>
        <end position="576"/>
    </location>
</feature>
<dbReference type="PROSITE" id="PS00678">
    <property type="entry name" value="WD_REPEATS_1"/>
    <property type="match status" value="1"/>
</dbReference>
<dbReference type="Proteomes" id="UP000095280">
    <property type="component" value="Unplaced"/>
</dbReference>
<feature type="region of interest" description="Disordered" evidence="5">
    <location>
        <begin position="1811"/>
        <end position="1855"/>
    </location>
</feature>
<feature type="region of interest" description="Disordered" evidence="5">
    <location>
        <begin position="909"/>
        <end position="953"/>
    </location>
</feature>
<organism evidence="7 8">
    <name type="scientific">Macrostomum lignano</name>
    <dbReference type="NCBI Taxonomy" id="282301"/>
    <lineage>
        <taxon>Eukaryota</taxon>
        <taxon>Metazoa</taxon>
        <taxon>Spiralia</taxon>
        <taxon>Lophotrochozoa</taxon>
        <taxon>Platyhelminthes</taxon>
        <taxon>Rhabditophora</taxon>
        <taxon>Macrostomorpha</taxon>
        <taxon>Macrostomida</taxon>
        <taxon>Macrostomidae</taxon>
        <taxon>Macrostomum</taxon>
    </lineage>
</organism>
<dbReference type="InterPro" id="IPR002048">
    <property type="entry name" value="EF_hand_dom"/>
</dbReference>
<evidence type="ECO:0000256" key="3">
    <source>
        <dbReference type="ARBA" id="ARBA00022837"/>
    </source>
</evidence>
<dbReference type="SMART" id="SM00320">
    <property type="entry name" value="WD40"/>
    <property type="match status" value="9"/>
</dbReference>
<dbReference type="PROSITE" id="PS00018">
    <property type="entry name" value="EF_HAND_1"/>
    <property type="match status" value="1"/>
</dbReference>
<dbReference type="PROSITE" id="PS50222">
    <property type="entry name" value="EF_HAND_2"/>
    <property type="match status" value="1"/>
</dbReference>
<feature type="compositionally biased region" description="Basic residues" evidence="5">
    <location>
        <begin position="40"/>
        <end position="52"/>
    </location>
</feature>
<dbReference type="SUPFAM" id="SSF50998">
    <property type="entry name" value="Quinoprotein alcohol dehydrogenase-like"/>
    <property type="match status" value="1"/>
</dbReference>
<dbReference type="PROSITE" id="PS50082">
    <property type="entry name" value="WD_REPEATS_2"/>
    <property type="match status" value="4"/>
</dbReference>
<name>A0A1I8HLA3_9PLAT</name>
<keyword evidence="3" id="KW-0106">Calcium</keyword>
<evidence type="ECO:0000259" key="6">
    <source>
        <dbReference type="PROSITE" id="PS50222"/>
    </source>
</evidence>
<dbReference type="InterPro" id="IPR018247">
    <property type="entry name" value="EF_Hand_1_Ca_BS"/>
</dbReference>
<dbReference type="InterPro" id="IPR001680">
    <property type="entry name" value="WD40_rpt"/>
</dbReference>
<dbReference type="InterPro" id="IPR051242">
    <property type="entry name" value="WD-EF-hand_domain"/>
</dbReference>
<protein>
    <submittedName>
        <fullName evidence="8">EF-hand domain-containing protein</fullName>
    </submittedName>
</protein>
<dbReference type="PROSITE" id="PS50294">
    <property type="entry name" value="WD_REPEATS_REGION"/>
    <property type="match status" value="1"/>
</dbReference>
<dbReference type="InterPro" id="IPR019775">
    <property type="entry name" value="WD40_repeat_CS"/>
</dbReference>
<evidence type="ECO:0000256" key="2">
    <source>
        <dbReference type="ARBA" id="ARBA00022737"/>
    </source>
</evidence>
<feature type="region of interest" description="Disordered" evidence="5">
    <location>
        <begin position="30"/>
        <end position="52"/>
    </location>
</feature>
<keyword evidence="7" id="KW-1185">Reference proteome</keyword>
<evidence type="ECO:0000313" key="7">
    <source>
        <dbReference type="Proteomes" id="UP000095280"/>
    </source>
</evidence>
<feature type="repeat" description="WD" evidence="4">
    <location>
        <begin position="491"/>
        <end position="532"/>
    </location>
</feature>
<feature type="region of interest" description="Disordered" evidence="5">
    <location>
        <begin position="683"/>
        <end position="724"/>
    </location>
</feature>
<dbReference type="InterPro" id="IPR011047">
    <property type="entry name" value="Quinoprotein_ADH-like_sf"/>
</dbReference>
<dbReference type="WBParaSite" id="maker-uti_cns_0006856-snap-gene-0.2-mRNA-1">
    <property type="protein sequence ID" value="maker-uti_cns_0006856-snap-gene-0.2-mRNA-1"/>
    <property type="gene ID" value="maker-uti_cns_0006856-snap-gene-0.2"/>
</dbReference>
<feature type="region of interest" description="Disordered" evidence="5">
    <location>
        <begin position="1033"/>
        <end position="1075"/>
    </location>
</feature>
<dbReference type="InterPro" id="IPR036322">
    <property type="entry name" value="WD40_repeat_dom_sf"/>
</dbReference>
<dbReference type="GO" id="GO:0005509">
    <property type="term" value="F:calcium ion binding"/>
    <property type="evidence" value="ECO:0007669"/>
    <property type="project" value="InterPro"/>
</dbReference>
<feature type="repeat" description="WD" evidence="4">
    <location>
        <begin position="396"/>
        <end position="437"/>
    </location>
</feature>
<keyword evidence="2" id="KW-0677">Repeat</keyword>
<feature type="repeat" description="WD" evidence="4">
    <location>
        <begin position="630"/>
        <end position="667"/>
    </location>
</feature>
<feature type="compositionally biased region" description="Polar residues" evidence="5">
    <location>
        <begin position="941"/>
        <end position="953"/>
    </location>
</feature>